<dbReference type="AlphaFoldDB" id="A0A8J3XNH3"/>
<comment type="caution">
    <text evidence="3">The sequence shown here is derived from an EMBL/GenBank/DDBJ whole genome shotgun (WGS) entry which is preliminary data.</text>
</comment>
<sequence length="361" mass="39770">MSRTTDVQKLVRSEAARLNLRVEKDGDKWKVTNPATDLHVDIPLKAIGDGLHNYRNMIRDLATPAPEPMVAATTTKKAPEMPDTRWDVATLVARARENGVRPYVSGGILHTPGPDAARSYVDMLHRRDAEVIAYLLPDSTPSGETTVPTIADTARIVRPKPRDIAGDAEALHGLLREQAREQGDVQLSNGGVWGVRWVGSLSDFIASNRELFDWDELHEKDVRQYLNRTEHTRCHRSKARPPVWWLANEWNNGGLTVTKLPAAAAAPKPTPKPAPKPTAPSPDPTPPATGGPALTALLAVERQMQTLQRERDEARADAEKWRRERDDLLEVVDEVTAQRDQAVAELASINAVFARLPGGVA</sequence>
<keyword evidence="1" id="KW-0175">Coiled coil</keyword>
<feature type="region of interest" description="Disordered" evidence="2">
    <location>
        <begin position="264"/>
        <end position="292"/>
    </location>
</feature>
<name>A0A8J3XNH3_9ACTN</name>
<evidence type="ECO:0000313" key="4">
    <source>
        <dbReference type="Proteomes" id="UP000622547"/>
    </source>
</evidence>
<feature type="coiled-coil region" evidence="1">
    <location>
        <begin position="297"/>
        <end position="338"/>
    </location>
</feature>
<evidence type="ECO:0000256" key="2">
    <source>
        <dbReference type="SAM" id="MobiDB-lite"/>
    </source>
</evidence>
<evidence type="ECO:0000313" key="3">
    <source>
        <dbReference type="EMBL" id="GII42828.1"/>
    </source>
</evidence>
<reference evidence="3 4" key="1">
    <citation type="submission" date="2021-01" db="EMBL/GenBank/DDBJ databases">
        <title>Whole genome shotgun sequence of Planotetraspora phitsanulokensis NBRC 104273.</title>
        <authorList>
            <person name="Komaki H."/>
            <person name="Tamura T."/>
        </authorList>
    </citation>
    <scope>NUCLEOTIDE SEQUENCE [LARGE SCALE GENOMIC DNA]</scope>
    <source>
        <strain evidence="3 4">NBRC 104273</strain>
    </source>
</reference>
<feature type="compositionally biased region" description="Pro residues" evidence="2">
    <location>
        <begin position="268"/>
        <end position="289"/>
    </location>
</feature>
<organism evidence="3 4">
    <name type="scientific">Planotetraspora phitsanulokensis</name>
    <dbReference type="NCBI Taxonomy" id="575192"/>
    <lineage>
        <taxon>Bacteria</taxon>
        <taxon>Bacillati</taxon>
        <taxon>Actinomycetota</taxon>
        <taxon>Actinomycetes</taxon>
        <taxon>Streptosporangiales</taxon>
        <taxon>Streptosporangiaceae</taxon>
        <taxon>Planotetraspora</taxon>
    </lineage>
</organism>
<accession>A0A8J3XNH3</accession>
<protein>
    <submittedName>
        <fullName evidence="3">Uncharacterized protein</fullName>
    </submittedName>
</protein>
<proteinExistence type="predicted"/>
<dbReference type="RefSeq" id="WP_204078241.1">
    <property type="nucleotide sequence ID" value="NZ_BAABHI010000057.1"/>
</dbReference>
<gene>
    <name evidence="3" type="ORF">Pph01_78310</name>
</gene>
<keyword evidence="4" id="KW-1185">Reference proteome</keyword>
<dbReference type="Proteomes" id="UP000622547">
    <property type="component" value="Unassembled WGS sequence"/>
</dbReference>
<dbReference type="EMBL" id="BOOP01000048">
    <property type="protein sequence ID" value="GII42828.1"/>
    <property type="molecule type" value="Genomic_DNA"/>
</dbReference>
<evidence type="ECO:0000256" key="1">
    <source>
        <dbReference type="SAM" id="Coils"/>
    </source>
</evidence>